<evidence type="ECO:0000256" key="2">
    <source>
        <dbReference type="ARBA" id="ARBA00023125"/>
    </source>
</evidence>
<dbReference type="PANTHER" id="PTHR43436:SF1">
    <property type="entry name" value="TRANSCRIPTIONAL REGULATORY PROTEIN"/>
    <property type="match status" value="1"/>
</dbReference>
<organism evidence="5 6">
    <name type="scientific">Psychrosphaera haliotis</name>
    <dbReference type="NCBI Taxonomy" id="555083"/>
    <lineage>
        <taxon>Bacteria</taxon>
        <taxon>Pseudomonadati</taxon>
        <taxon>Pseudomonadota</taxon>
        <taxon>Gammaproteobacteria</taxon>
        <taxon>Alteromonadales</taxon>
        <taxon>Pseudoalteromonadaceae</taxon>
        <taxon>Psychrosphaera</taxon>
    </lineage>
</organism>
<dbReference type="PROSITE" id="PS01124">
    <property type="entry name" value="HTH_ARAC_FAMILY_2"/>
    <property type="match status" value="1"/>
</dbReference>
<sequence length="302" mass="34323">MISNIIKREPRTLVENKISFAAEHSELGIYDTYQAAKKVDLRSDQILFCGMVTGKKIMHINGDNIEFSPHESFILAPNQLVKIDFPLAKLDSPTTCIAIEIAPERVQQVSDSLNNCTPMLQDFGEWQYNPTALHTHHSEQTQQLLTRIVSLYSENNPDRAYLIDLAINELSARLLRQQSRDFIIAHSAKDPEANQINRVIQYILGNLSLPIDIDHLCKIALMGRTKFFNVFKNHLGCTPIAFQQQERLKLAAKLLEKGVQITEVGFEVGFLSSSHFSKAFKCFFGQSPKFYQMSKLKPQIIN</sequence>
<dbReference type="GO" id="GO:0003700">
    <property type="term" value="F:DNA-binding transcription factor activity"/>
    <property type="evidence" value="ECO:0007669"/>
    <property type="project" value="InterPro"/>
</dbReference>
<evidence type="ECO:0000256" key="1">
    <source>
        <dbReference type="ARBA" id="ARBA00023015"/>
    </source>
</evidence>
<dbReference type="RefSeq" id="WP_155696587.1">
    <property type="nucleotide sequence ID" value="NZ_WOCD01000005.1"/>
</dbReference>
<dbReference type="SUPFAM" id="SSF46689">
    <property type="entry name" value="Homeodomain-like"/>
    <property type="match status" value="2"/>
</dbReference>
<evidence type="ECO:0000256" key="3">
    <source>
        <dbReference type="ARBA" id="ARBA00023163"/>
    </source>
</evidence>
<keyword evidence="2" id="KW-0238">DNA-binding</keyword>
<dbReference type="Pfam" id="PF12833">
    <property type="entry name" value="HTH_18"/>
    <property type="match status" value="1"/>
</dbReference>
<dbReference type="Pfam" id="PF06719">
    <property type="entry name" value="AraC_N"/>
    <property type="match status" value="1"/>
</dbReference>
<gene>
    <name evidence="5" type="ORF">GNP35_13230</name>
</gene>
<feature type="domain" description="HTH araC/xylS-type" evidence="4">
    <location>
        <begin position="197"/>
        <end position="294"/>
    </location>
</feature>
<dbReference type="InterPro" id="IPR018062">
    <property type="entry name" value="HTH_AraC-typ_CS"/>
</dbReference>
<accession>A0A6N8F9S7</accession>
<dbReference type="InterPro" id="IPR009594">
    <property type="entry name" value="Tscrpt_reg_HTH_AraC_N"/>
</dbReference>
<keyword evidence="3" id="KW-0804">Transcription</keyword>
<dbReference type="InterPro" id="IPR018060">
    <property type="entry name" value="HTH_AraC"/>
</dbReference>
<dbReference type="PROSITE" id="PS00041">
    <property type="entry name" value="HTH_ARAC_FAMILY_1"/>
    <property type="match status" value="1"/>
</dbReference>
<evidence type="ECO:0000313" key="6">
    <source>
        <dbReference type="Proteomes" id="UP000439994"/>
    </source>
</evidence>
<reference evidence="5 6" key="1">
    <citation type="submission" date="2019-11" db="EMBL/GenBank/DDBJ databases">
        <title>P. haliotis isolates from Z. marina roots.</title>
        <authorList>
            <person name="Cohen M."/>
            <person name="Jospin G."/>
            <person name="Eisen J.A."/>
            <person name="Coil D.A."/>
        </authorList>
    </citation>
    <scope>NUCLEOTIDE SEQUENCE [LARGE SCALE GENOMIC DNA]</scope>
    <source>
        <strain evidence="5 6">UCD-MCMsp1aY</strain>
    </source>
</reference>
<evidence type="ECO:0000313" key="5">
    <source>
        <dbReference type="EMBL" id="MUH73365.1"/>
    </source>
</evidence>
<dbReference type="EMBL" id="WOCD01000005">
    <property type="protein sequence ID" value="MUH73365.1"/>
    <property type="molecule type" value="Genomic_DNA"/>
</dbReference>
<proteinExistence type="predicted"/>
<keyword evidence="1" id="KW-0805">Transcription regulation</keyword>
<protein>
    <submittedName>
        <fullName evidence="5">Helix-turn-helix domain-containing protein</fullName>
    </submittedName>
</protein>
<dbReference type="GO" id="GO:0043565">
    <property type="term" value="F:sequence-specific DNA binding"/>
    <property type="evidence" value="ECO:0007669"/>
    <property type="project" value="InterPro"/>
</dbReference>
<dbReference type="OrthoDB" id="9783876at2"/>
<dbReference type="InterPro" id="IPR020449">
    <property type="entry name" value="Tscrpt_reg_AraC-type_HTH"/>
</dbReference>
<dbReference type="InterPro" id="IPR009057">
    <property type="entry name" value="Homeodomain-like_sf"/>
</dbReference>
<dbReference type="PRINTS" id="PR00032">
    <property type="entry name" value="HTHARAC"/>
</dbReference>
<comment type="caution">
    <text evidence="5">The sequence shown here is derived from an EMBL/GenBank/DDBJ whole genome shotgun (WGS) entry which is preliminary data.</text>
</comment>
<dbReference type="PANTHER" id="PTHR43436">
    <property type="entry name" value="ARAC-FAMILY TRANSCRIPTIONAL REGULATOR"/>
    <property type="match status" value="1"/>
</dbReference>
<name>A0A6N8F9S7_9GAMM</name>
<dbReference type="AlphaFoldDB" id="A0A6N8F9S7"/>
<dbReference type="Gene3D" id="1.10.10.60">
    <property type="entry name" value="Homeodomain-like"/>
    <property type="match status" value="1"/>
</dbReference>
<dbReference type="SMART" id="SM00342">
    <property type="entry name" value="HTH_ARAC"/>
    <property type="match status" value="1"/>
</dbReference>
<dbReference type="Proteomes" id="UP000439994">
    <property type="component" value="Unassembled WGS sequence"/>
</dbReference>
<evidence type="ECO:0000259" key="4">
    <source>
        <dbReference type="PROSITE" id="PS01124"/>
    </source>
</evidence>
<keyword evidence="6" id="KW-1185">Reference proteome</keyword>